<dbReference type="InterPro" id="IPR051572">
    <property type="entry name" value="VTC_Complex_Subunit"/>
</dbReference>
<feature type="transmembrane region" description="Helical" evidence="6">
    <location>
        <begin position="434"/>
        <end position="459"/>
    </location>
</feature>
<sequence>MKYGNQLERESVPEWSYHNLDYNSLKHEIKVHTTRDQATAITIPGHHDVALRKFEDALYKELCSQHDRVDLFVTSKADEVLRRLGKLPFALLHRWASKNSYEPDSAGALLKRQSRFLKFERELLRCGEDIQALSRFANAQIIAFHKILKKYRKWTGSTTLSSRFNEIVLSNPKSFTKRSFSHLQERHDEIYEKLQKLSPSFCEPSSPSSVETTIPDSLRFPRSPQVTFDVLPPPAISSAVQIKYWNEYDDGSEAGGPDEGYTIYVDPNEEVAIPGLKYIKYPFVKVRDWLRLGQLEAEQQPICGSPDLPGRSGARGYGTLPSHGSTYFADSDEELGYTSSDGFPSHGYASHFALPSLSDQRMRRYRERVLMWGTVSCFAASFVFLGIAGILISTGRHKLRVEVDSGATVGAVVSLFCACSGLGMTLYREDALPLLYRAAVWVTFVVTCVLNGMLFVLVLGNTAV</sequence>
<feature type="transmembrane region" description="Helical" evidence="6">
    <location>
        <begin position="369"/>
        <end position="393"/>
    </location>
</feature>
<gene>
    <name evidence="8" type="ORF">ESCO_006227</name>
</gene>
<dbReference type="GO" id="GO:0006799">
    <property type="term" value="P:polyphosphate biosynthetic process"/>
    <property type="evidence" value="ECO:0007669"/>
    <property type="project" value="UniProtKB-ARBA"/>
</dbReference>
<evidence type="ECO:0000256" key="1">
    <source>
        <dbReference type="ARBA" id="ARBA00004128"/>
    </source>
</evidence>
<dbReference type="PANTHER" id="PTHR46140">
    <property type="entry name" value="VACUOLAR TRANSPORTER CHAPERONE 1-RELATED"/>
    <property type="match status" value="1"/>
</dbReference>
<dbReference type="Proteomes" id="UP000053831">
    <property type="component" value="Unassembled WGS sequence"/>
</dbReference>
<evidence type="ECO:0000313" key="9">
    <source>
        <dbReference type="Proteomes" id="UP000053831"/>
    </source>
</evidence>
<keyword evidence="3 6" id="KW-0812">Transmembrane</keyword>
<keyword evidence="9" id="KW-1185">Reference proteome</keyword>
<dbReference type="OrthoDB" id="5588846at2759"/>
<accession>A0A0M9VUS2</accession>
<keyword evidence="4 6" id="KW-1133">Transmembrane helix</keyword>
<dbReference type="STRING" id="150374.A0A0M9VUS2"/>
<comment type="caution">
    <text evidence="8">The sequence shown here is derived from an EMBL/GenBank/DDBJ whole genome shotgun (WGS) entry which is preliminary data.</text>
</comment>
<protein>
    <recommendedName>
        <fullName evidence="7">SPX domain-containing protein</fullName>
    </recommendedName>
</protein>
<evidence type="ECO:0000313" key="8">
    <source>
        <dbReference type="EMBL" id="KOS20215.1"/>
    </source>
</evidence>
<proteinExistence type="predicted"/>
<dbReference type="PROSITE" id="PS51382">
    <property type="entry name" value="SPX"/>
    <property type="match status" value="1"/>
</dbReference>
<comment type="subcellular location">
    <subcellularLocation>
        <location evidence="1">Vacuole membrane</location>
        <topology evidence="1">Multi-pass membrane protein</topology>
    </subcellularLocation>
</comment>
<dbReference type="EMBL" id="LGSR01000018">
    <property type="protein sequence ID" value="KOS20215.1"/>
    <property type="molecule type" value="Genomic_DNA"/>
</dbReference>
<organism evidence="8 9">
    <name type="scientific">Escovopsis weberi</name>
    <dbReference type="NCBI Taxonomy" id="150374"/>
    <lineage>
        <taxon>Eukaryota</taxon>
        <taxon>Fungi</taxon>
        <taxon>Dikarya</taxon>
        <taxon>Ascomycota</taxon>
        <taxon>Pezizomycotina</taxon>
        <taxon>Sordariomycetes</taxon>
        <taxon>Hypocreomycetidae</taxon>
        <taxon>Hypocreales</taxon>
        <taxon>Hypocreaceae</taxon>
        <taxon>Escovopsis</taxon>
    </lineage>
</organism>
<dbReference type="PANTHER" id="PTHR46140:SF1">
    <property type="entry name" value="VACUOLAR TRANSPORTER CHAPERONE COMPLEX SUBUNIT 4-RELATED"/>
    <property type="match status" value="1"/>
</dbReference>
<reference evidence="8 9" key="1">
    <citation type="submission" date="2015-07" db="EMBL/GenBank/DDBJ databases">
        <title>The genome of the fungus Escovopsis weberi, a specialized disease agent of ant agriculture.</title>
        <authorList>
            <person name="de Man T.J."/>
            <person name="Stajich J.E."/>
            <person name="Kubicek C.P."/>
            <person name="Chenthamara K."/>
            <person name="Atanasova L."/>
            <person name="Druzhinina I.S."/>
            <person name="Birnbaum S."/>
            <person name="Barribeau S.M."/>
            <person name="Teiling C."/>
            <person name="Suen G."/>
            <person name="Currie C."/>
            <person name="Gerardo N.M."/>
        </authorList>
    </citation>
    <scope>NUCLEOTIDE SEQUENCE [LARGE SCALE GENOMIC DNA]</scope>
</reference>
<dbReference type="CDD" id="cd14474">
    <property type="entry name" value="SPX_YDR089W"/>
    <property type="match status" value="1"/>
</dbReference>
<dbReference type="InterPro" id="IPR004331">
    <property type="entry name" value="SPX_dom"/>
</dbReference>
<evidence type="ECO:0000256" key="2">
    <source>
        <dbReference type="ARBA" id="ARBA00022554"/>
    </source>
</evidence>
<keyword evidence="2" id="KW-0926">Vacuole</keyword>
<feature type="domain" description="SPX" evidence="7">
    <location>
        <begin position="1"/>
        <end position="165"/>
    </location>
</feature>
<evidence type="ECO:0000256" key="5">
    <source>
        <dbReference type="ARBA" id="ARBA00023136"/>
    </source>
</evidence>
<name>A0A0M9VUS2_ESCWE</name>
<feature type="transmembrane region" description="Helical" evidence="6">
    <location>
        <begin position="405"/>
        <end position="427"/>
    </location>
</feature>
<evidence type="ECO:0000256" key="3">
    <source>
        <dbReference type="ARBA" id="ARBA00022692"/>
    </source>
</evidence>
<evidence type="ECO:0000256" key="6">
    <source>
        <dbReference type="SAM" id="Phobius"/>
    </source>
</evidence>
<dbReference type="GO" id="GO:0005774">
    <property type="term" value="C:vacuolar membrane"/>
    <property type="evidence" value="ECO:0007669"/>
    <property type="project" value="UniProtKB-SubCell"/>
</dbReference>
<keyword evidence="5 6" id="KW-0472">Membrane</keyword>
<evidence type="ECO:0000256" key="4">
    <source>
        <dbReference type="ARBA" id="ARBA00022989"/>
    </source>
</evidence>
<dbReference type="AlphaFoldDB" id="A0A0M9VUS2"/>
<evidence type="ECO:0000259" key="7">
    <source>
        <dbReference type="PROSITE" id="PS51382"/>
    </source>
</evidence>